<keyword evidence="1" id="KW-0732">Signal</keyword>
<dbReference type="EMBL" id="CABVIN010000007">
    <property type="protein sequence ID" value="VVP37700.1"/>
    <property type="molecule type" value="Genomic_DNA"/>
</dbReference>
<evidence type="ECO:0000313" key="2">
    <source>
        <dbReference type="EMBL" id="VVP37700.1"/>
    </source>
</evidence>
<reference evidence="2 3" key="1">
    <citation type="submission" date="2019-09" db="EMBL/GenBank/DDBJ databases">
        <authorList>
            <person name="Chandra G."/>
            <person name="Truman W A."/>
        </authorList>
    </citation>
    <scope>NUCLEOTIDE SEQUENCE [LARGE SCALE GENOMIC DNA]</scope>
    <source>
        <strain evidence="2">PS896</strain>
    </source>
</reference>
<name>A0A5E7NMZ7_PSEFL</name>
<evidence type="ECO:0000313" key="3">
    <source>
        <dbReference type="Proteomes" id="UP000377224"/>
    </source>
</evidence>
<evidence type="ECO:0008006" key="4">
    <source>
        <dbReference type="Google" id="ProtNLM"/>
    </source>
</evidence>
<gene>
    <name evidence="2" type="ORF">PS896_04688</name>
</gene>
<feature type="chain" id="PRO_5023084601" description="Lipoprotein" evidence="1">
    <location>
        <begin position="21"/>
        <end position="199"/>
    </location>
</feature>
<organism evidence="2 3">
    <name type="scientific">Pseudomonas fluorescens</name>
    <dbReference type="NCBI Taxonomy" id="294"/>
    <lineage>
        <taxon>Bacteria</taxon>
        <taxon>Pseudomonadati</taxon>
        <taxon>Pseudomonadota</taxon>
        <taxon>Gammaproteobacteria</taxon>
        <taxon>Pseudomonadales</taxon>
        <taxon>Pseudomonadaceae</taxon>
        <taxon>Pseudomonas</taxon>
    </lineage>
</organism>
<accession>A0A5E7NMZ7</accession>
<sequence precursor="true">MLRKVCSTLATWGAITLSVAVLNGCTTARYDGQRAPDPAKAVIIGSIIEGYLTQPHGLTVNIKQQGEPDTAITLTTLYNEDDQPSPNLLGHLFMYEVPPGRYEFIDWNYQFYMGHAVARPSSTVFTVKAGQTLYIGNLYANALTYCLSNVNDAEETVERLKGKYPILQSRTIINLTSESAFKPWPTSDAKDNGKGLCVF</sequence>
<feature type="signal peptide" evidence="1">
    <location>
        <begin position="1"/>
        <end position="20"/>
    </location>
</feature>
<evidence type="ECO:0000256" key="1">
    <source>
        <dbReference type="SAM" id="SignalP"/>
    </source>
</evidence>
<protein>
    <recommendedName>
        <fullName evidence="4">Lipoprotein</fullName>
    </recommendedName>
</protein>
<dbReference type="AlphaFoldDB" id="A0A5E7NMZ7"/>
<proteinExistence type="predicted"/>
<dbReference type="Proteomes" id="UP000377224">
    <property type="component" value="Unassembled WGS sequence"/>
</dbReference>